<keyword evidence="1" id="KW-0079">Bacteriocin immunity</keyword>
<dbReference type="STRING" id="155618.RV06_GL002810"/>
<dbReference type="Proteomes" id="UP000014197">
    <property type="component" value="Unassembled WGS sequence"/>
</dbReference>
<dbReference type="InterPro" id="IPR023130">
    <property type="entry name" value="Ta0600-like_sf"/>
</dbReference>
<evidence type="ECO:0000256" key="1">
    <source>
        <dbReference type="ARBA" id="ARBA00023025"/>
    </source>
</evidence>
<dbReference type="EMBL" id="AJAR01000025">
    <property type="protein sequence ID" value="EOH93332.1"/>
    <property type="molecule type" value="Genomic_DNA"/>
</dbReference>
<reference evidence="3 5" key="2">
    <citation type="submission" date="2013-03" db="EMBL/GenBank/DDBJ databases">
        <title>The Genome Sequence of Enterococcus haemoperoxidus BAA-382 (PacBio/Illumina hybrid assembly).</title>
        <authorList>
            <consortium name="The Broad Institute Genomics Platform"/>
            <consortium name="The Broad Institute Genome Sequencing Center for Infectious Disease"/>
            <person name="Earl A."/>
            <person name="Russ C."/>
            <person name="Gilmore M."/>
            <person name="Surin D."/>
            <person name="Walker B."/>
            <person name="Young S."/>
            <person name="Zeng Q."/>
            <person name="Gargeya S."/>
            <person name="Fitzgerald M."/>
            <person name="Haas B."/>
            <person name="Abouelleil A."/>
            <person name="Allen A.W."/>
            <person name="Alvarado L."/>
            <person name="Arachchi H.M."/>
            <person name="Berlin A.M."/>
            <person name="Chapman S.B."/>
            <person name="Gainer-Dewar J."/>
            <person name="Goldberg J."/>
            <person name="Griggs A."/>
            <person name="Gujja S."/>
            <person name="Hansen M."/>
            <person name="Howarth C."/>
            <person name="Imamovic A."/>
            <person name="Ireland A."/>
            <person name="Larimer J."/>
            <person name="McCowan C."/>
            <person name="Murphy C."/>
            <person name="Pearson M."/>
            <person name="Poon T.W."/>
            <person name="Priest M."/>
            <person name="Roberts A."/>
            <person name="Saif S."/>
            <person name="Shea T."/>
            <person name="Sisk P."/>
            <person name="Sykes S."/>
            <person name="Wortman J."/>
            <person name="Nusbaum C."/>
            <person name="Birren B."/>
        </authorList>
    </citation>
    <scope>NUCLEOTIDE SEQUENCE [LARGE SCALE GENOMIC DNA]</scope>
    <source>
        <strain evidence="3 5">ATCC BAA-382</strain>
    </source>
</reference>
<sequence length="59" mass="7096">MNKKAKKLVHELYNTIGDKQGKSYLELKEVLLKVYKKLDKETNDDFLISRLINYIYFKN</sequence>
<organism evidence="2 4">
    <name type="scientific">Enterococcus haemoperoxidus ATCC BAA-382</name>
    <dbReference type="NCBI Taxonomy" id="1158608"/>
    <lineage>
        <taxon>Bacteria</taxon>
        <taxon>Bacillati</taxon>
        <taxon>Bacillota</taxon>
        <taxon>Bacilli</taxon>
        <taxon>Lactobacillales</taxon>
        <taxon>Enterococcaceae</taxon>
        <taxon>Enterococcus</taxon>
    </lineage>
</organism>
<dbReference type="Proteomes" id="UP000013858">
    <property type="component" value="Unassembled WGS sequence"/>
</dbReference>
<dbReference type="GO" id="GO:0030153">
    <property type="term" value="P:bacteriocin immunity"/>
    <property type="evidence" value="ECO:0007669"/>
    <property type="project" value="UniProtKB-KW"/>
</dbReference>
<protein>
    <submittedName>
        <fullName evidence="2">Uncharacterized protein</fullName>
    </submittedName>
</protein>
<dbReference type="AlphaFoldDB" id="R2QA85"/>
<dbReference type="Pfam" id="PF08951">
    <property type="entry name" value="EntA_Immun"/>
    <property type="match status" value="1"/>
</dbReference>
<reference evidence="2 4" key="1">
    <citation type="submission" date="2013-02" db="EMBL/GenBank/DDBJ databases">
        <title>The Genome Sequence of Enterococcus haemoperoxidus BAA-382.</title>
        <authorList>
            <consortium name="The Broad Institute Genome Sequencing Platform"/>
            <consortium name="The Broad Institute Genome Sequencing Center for Infectious Disease"/>
            <person name="Earl A.M."/>
            <person name="Gilmore M.S."/>
            <person name="Lebreton F."/>
            <person name="Walker B."/>
            <person name="Young S.K."/>
            <person name="Zeng Q."/>
            <person name="Gargeya S."/>
            <person name="Fitzgerald M."/>
            <person name="Haas B."/>
            <person name="Abouelleil A."/>
            <person name="Alvarado L."/>
            <person name="Arachchi H.M."/>
            <person name="Berlin A.M."/>
            <person name="Chapman S.B."/>
            <person name="Dewar J."/>
            <person name="Goldberg J."/>
            <person name="Griggs A."/>
            <person name="Gujja S."/>
            <person name="Hansen M."/>
            <person name="Howarth C."/>
            <person name="Imamovic A."/>
            <person name="Larimer J."/>
            <person name="McCowan C."/>
            <person name="Murphy C."/>
            <person name="Neiman D."/>
            <person name="Pearson M."/>
            <person name="Priest M."/>
            <person name="Roberts A."/>
            <person name="Saif S."/>
            <person name="Shea T."/>
            <person name="Sisk P."/>
            <person name="Sykes S."/>
            <person name="Wortman J."/>
            <person name="Nusbaum C."/>
            <person name="Birren B."/>
        </authorList>
    </citation>
    <scope>NUCLEOTIDE SEQUENCE [LARGE SCALE GENOMIC DNA]</scope>
    <source>
        <strain evidence="2 4">ATCC BAA-382</strain>
    </source>
</reference>
<accession>R2QA85</accession>
<evidence type="ECO:0000313" key="5">
    <source>
        <dbReference type="Proteomes" id="UP000014197"/>
    </source>
</evidence>
<dbReference type="PATRIC" id="fig|1158608.3.peg.2518"/>
<name>R2QA85_9ENTE</name>
<evidence type="ECO:0000313" key="4">
    <source>
        <dbReference type="Proteomes" id="UP000013858"/>
    </source>
</evidence>
<dbReference type="InterPro" id="IPR015046">
    <property type="entry name" value="LciA_Immunity-like"/>
</dbReference>
<dbReference type="SUPFAM" id="SSF109797">
    <property type="entry name" value="Bacteriocin immunity protein-like"/>
    <property type="match status" value="1"/>
</dbReference>
<dbReference type="RefSeq" id="WP_010762743.1">
    <property type="nucleotide sequence ID" value="NZ_KB946316.1"/>
</dbReference>
<keyword evidence="5" id="KW-1185">Reference proteome</keyword>
<dbReference type="Gene3D" id="1.20.1440.50">
    <property type="entry name" value="Ta0600-like"/>
    <property type="match status" value="1"/>
</dbReference>
<evidence type="ECO:0000313" key="2">
    <source>
        <dbReference type="EMBL" id="EOH93332.1"/>
    </source>
</evidence>
<dbReference type="EMBL" id="ASVY01000002">
    <property type="protein sequence ID" value="EOT61286.1"/>
    <property type="molecule type" value="Genomic_DNA"/>
</dbReference>
<proteinExistence type="predicted"/>
<gene>
    <name evidence="3" type="ORF">I583_00264</name>
    <name evidence="2" type="ORF">UAW_02580</name>
</gene>
<comment type="caution">
    <text evidence="2">The sequence shown here is derived from an EMBL/GenBank/DDBJ whole genome shotgun (WGS) entry which is preliminary data.</text>
</comment>
<evidence type="ECO:0000313" key="3">
    <source>
        <dbReference type="EMBL" id="EOT61286.1"/>
    </source>
</evidence>